<dbReference type="Gene3D" id="3.30.1330.40">
    <property type="entry name" value="RutC-like"/>
    <property type="match status" value="1"/>
</dbReference>
<evidence type="ECO:0000313" key="1">
    <source>
        <dbReference type="EMBL" id="WDF68659.1"/>
    </source>
</evidence>
<accession>A0ABY7WG88</accession>
<gene>
    <name evidence="1" type="ORF">PQ465_20480</name>
</gene>
<dbReference type="Pfam" id="PF01042">
    <property type="entry name" value="Ribonuc_L-PSP"/>
    <property type="match status" value="1"/>
</dbReference>
<reference evidence="1 2" key="1">
    <citation type="submission" date="2023-02" db="EMBL/GenBank/DDBJ databases">
        <title>Genome sequence of Sphingobacterium sp. KACC 22765.</title>
        <authorList>
            <person name="Kim S."/>
            <person name="Heo J."/>
            <person name="Kwon S.-W."/>
        </authorList>
    </citation>
    <scope>NUCLEOTIDE SEQUENCE [LARGE SCALE GENOMIC DNA]</scope>
    <source>
        <strain evidence="1 2">KACC 22765</strain>
    </source>
</reference>
<proteinExistence type="predicted"/>
<dbReference type="Proteomes" id="UP001221558">
    <property type="component" value="Chromosome"/>
</dbReference>
<dbReference type="EMBL" id="CP117880">
    <property type="protein sequence ID" value="WDF68659.1"/>
    <property type="molecule type" value="Genomic_DNA"/>
</dbReference>
<keyword evidence="2" id="KW-1185">Reference proteome</keyword>
<organism evidence="1 2">
    <name type="scientific">Sphingobacterium oryzagri</name>
    <dbReference type="NCBI Taxonomy" id="3025669"/>
    <lineage>
        <taxon>Bacteria</taxon>
        <taxon>Pseudomonadati</taxon>
        <taxon>Bacteroidota</taxon>
        <taxon>Sphingobacteriia</taxon>
        <taxon>Sphingobacteriales</taxon>
        <taxon>Sphingobacteriaceae</taxon>
        <taxon>Sphingobacterium</taxon>
    </lineage>
</organism>
<sequence>MHKTNTHRVNPAGIFDPTPYGFSHSIKIDNPLTMCFVSGQSAGMGLTHELSPDFSTQVRHALQNLRMQLAAQSFLMQDVVKITLLIVDHTPEKLAIWCEEASLAWEEDALPTSTLIPVQQLVLPGMLIEIDAIAQRGAF</sequence>
<dbReference type="CDD" id="cd00448">
    <property type="entry name" value="YjgF_YER057c_UK114_family"/>
    <property type="match status" value="1"/>
</dbReference>
<evidence type="ECO:0000313" key="2">
    <source>
        <dbReference type="Proteomes" id="UP001221558"/>
    </source>
</evidence>
<dbReference type="RefSeq" id="WP_274267392.1">
    <property type="nucleotide sequence ID" value="NZ_CP117880.1"/>
</dbReference>
<dbReference type="InterPro" id="IPR006175">
    <property type="entry name" value="YjgF/YER057c/UK114"/>
</dbReference>
<name>A0ABY7WG88_9SPHI</name>
<protein>
    <submittedName>
        <fullName evidence="1">RidA family protein</fullName>
    </submittedName>
</protein>
<dbReference type="InterPro" id="IPR035959">
    <property type="entry name" value="RutC-like_sf"/>
</dbReference>
<dbReference type="SUPFAM" id="SSF55298">
    <property type="entry name" value="YjgF-like"/>
    <property type="match status" value="1"/>
</dbReference>